<evidence type="ECO:0000256" key="2">
    <source>
        <dbReference type="ARBA" id="ARBA00022475"/>
    </source>
</evidence>
<keyword evidence="3 7" id="KW-0812">Transmembrane</keyword>
<dbReference type="EMBL" id="JACIBU010000001">
    <property type="protein sequence ID" value="MBB3676694.1"/>
    <property type="molecule type" value="Genomic_DNA"/>
</dbReference>
<evidence type="ECO:0000256" key="3">
    <source>
        <dbReference type="ARBA" id="ARBA00022692"/>
    </source>
</evidence>
<proteinExistence type="predicted"/>
<feature type="transmembrane region" description="Helical" evidence="7">
    <location>
        <begin position="403"/>
        <end position="422"/>
    </location>
</feature>
<keyword evidence="2" id="KW-1003">Cell membrane</keyword>
<dbReference type="InterPro" id="IPR011701">
    <property type="entry name" value="MFS"/>
</dbReference>
<keyword evidence="5 7" id="KW-0472">Membrane</keyword>
<feature type="transmembrane region" description="Helical" evidence="7">
    <location>
        <begin position="258"/>
        <end position="278"/>
    </location>
</feature>
<comment type="subcellular location">
    <subcellularLocation>
        <location evidence="1">Cell membrane</location>
        <topology evidence="1">Multi-pass membrane protein</topology>
    </subcellularLocation>
</comment>
<dbReference type="GO" id="GO:0005886">
    <property type="term" value="C:plasma membrane"/>
    <property type="evidence" value="ECO:0007669"/>
    <property type="project" value="UniProtKB-SubCell"/>
</dbReference>
<evidence type="ECO:0000256" key="1">
    <source>
        <dbReference type="ARBA" id="ARBA00004651"/>
    </source>
</evidence>
<dbReference type="PANTHER" id="PTHR23513">
    <property type="entry name" value="INTEGRAL MEMBRANE EFFLUX PROTEIN-RELATED"/>
    <property type="match status" value="1"/>
</dbReference>
<dbReference type="InterPro" id="IPR036259">
    <property type="entry name" value="MFS_trans_sf"/>
</dbReference>
<organism evidence="8 9">
    <name type="scientific">Modestobacter versicolor</name>
    <dbReference type="NCBI Taxonomy" id="429133"/>
    <lineage>
        <taxon>Bacteria</taxon>
        <taxon>Bacillati</taxon>
        <taxon>Actinomycetota</taxon>
        <taxon>Actinomycetes</taxon>
        <taxon>Geodermatophilales</taxon>
        <taxon>Geodermatophilaceae</taxon>
        <taxon>Modestobacter</taxon>
    </lineage>
</organism>
<evidence type="ECO:0000256" key="6">
    <source>
        <dbReference type="SAM" id="MobiDB-lite"/>
    </source>
</evidence>
<sequence length="524" mass="52997">MPDSPAPRARRRRRSGGAPDPGPETTPLGVRRQQTRPLPVAGRLADATPTDPGHPAPPPGPAATGPSAPGLGATGPSPSGLGARPPRVTVTRVAASRTRELSGAAVRRVRAYGRADGAADSGLTGLFWVNALHMAGDAMIAVSLAGTLFFAAASDAQRGNVALYLLVTMAPFALVAPVIGPALDRLQRGRRWALAGSLAGRAALAVLMAAHHDDLALYPAALGVLVLSKAFNVLRAAVVPRVLPPALSLTSANARMSVFGLAAGGVLGALGAGIAALLGFGWELGATAAVFAVAAVLAVRLPGHVDVPGEEEPADVLRTAPLTVPGRRNATTPHVVTALRATAALRGLSGFLTIFSAFLVQATVDGGWEATVALGGIAAAAGAGSFLGTGIGARLHTTSPDRVVLAAAGTAAAITVVAAFWFSLWTTALVAGVAAVANALGKAALDAIIQREVPDSLRASAFARSETWLQLAWVLGGALAIALPTTGWLGFTVAAALLVLAVGLTLWSLRSRRGTRTVDREART</sequence>
<reference evidence="8 9" key="1">
    <citation type="submission" date="2020-08" db="EMBL/GenBank/DDBJ databases">
        <title>Sequencing the genomes of 1000 actinobacteria strains.</title>
        <authorList>
            <person name="Klenk H.-P."/>
        </authorList>
    </citation>
    <scope>NUCLEOTIDE SEQUENCE [LARGE SCALE GENOMIC DNA]</scope>
    <source>
        <strain evidence="8 9">DSM 16678</strain>
    </source>
</reference>
<feature type="transmembrane region" description="Helical" evidence="7">
    <location>
        <begin position="216"/>
        <end position="238"/>
    </location>
</feature>
<evidence type="ECO:0000256" key="5">
    <source>
        <dbReference type="ARBA" id="ARBA00023136"/>
    </source>
</evidence>
<feature type="compositionally biased region" description="Pro residues" evidence="6">
    <location>
        <begin position="52"/>
        <end position="61"/>
    </location>
</feature>
<feature type="transmembrane region" description="Helical" evidence="7">
    <location>
        <begin position="161"/>
        <end position="180"/>
    </location>
</feature>
<dbReference type="AlphaFoldDB" id="A0A839Y8Q8"/>
<feature type="transmembrane region" description="Helical" evidence="7">
    <location>
        <begin position="284"/>
        <end position="301"/>
    </location>
</feature>
<dbReference type="GO" id="GO:0022857">
    <property type="term" value="F:transmembrane transporter activity"/>
    <property type="evidence" value="ECO:0007669"/>
    <property type="project" value="InterPro"/>
</dbReference>
<feature type="transmembrane region" description="Helical" evidence="7">
    <location>
        <begin position="370"/>
        <end position="391"/>
    </location>
</feature>
<feature type="transmembrane region" description="Helical" evidence="7">
    <location>
        <begin position="127"/>
        <end position="149"/>
    </location>
</feature>
<evidence type="ECO:0000256" key="4">
    <source>
        <dbReference type="ARBA" id="ARBA00022989"/>
    </source>
</evidence>
<feature type="region of interest" description="Disordered" evidence="6">
    <location>
        <begin position="1"/>
        <end position="87"/>
    </location>
</feature>
<keyword evidence="4 7" id="KW-1133">Transmembrane helix</keyword>
<feature type="transmembrane region" description="Helical" evidence="7">
    <location>
        <begin position="488"/>
        <end position="507"/>
    </location>
</feature>
<dbReference type="Gene3D" id="1.20.1250.20">
    <property type="entry name" value="MFS general substrate transporter like domains"/>
    <property type="match status" value="1"/>
</dbReference>
<dbReference type="SUPFAM" id="SSF103473">
    <property type="entry name" value="MFS general substrate transporter"/>
    <property type="match status" value="1"/>
</dbReference>
<gene>
    <name evidence="8" type="ORF">FHX36_002429</name>
</gene>
<name>A0A839Y8Q8_9ACTN</name>
<evidence type="ECO:0000256" key="7">
    <source>
        <dbReference type="SAM" id="Phobius"/>
    </source>
</evidence>
<comment type="caution">
    <text evidence="8">The sequence shown here is derived from an EMBL/GenBank/DDBJ whole genome shotgun (WGS) entry which is preliminary data.</text>
</comment>
<dbReference type="Proteomes" id="UP000580718">
    <property type="component" value="Unassembled WGS sequence"/>
</dbReference>
<dbReference type="Pfam" id="PF07690">
    <property type="entry name" value="MFS_1"/>
    <property type="match status" value="1"/>
</dbReference>
<feature type="transmembrane region" description="Helical" evidence="7">
    <location>
        <begin position="343"/>
        <end position="364"/>
    </location>
</feature>
<dbReference type="PANTHER" id="PTHR23513:SF18">
    <property type="entry name" value="INTEGRAL MEMBRANE PROTEIN"/>
    <property type="match status" value="1"/>
</dbReference>
<evidence type="ECO:0000313" key="8">
    <source>
        <dbReference type="EMBL" id="MBB3676694.1"/>
    </source>
</evidence>
<accession>A0A839Y8Q8</accession>
<protein>
    <submittedName>
        <fullName evidence="8">MFS family permease</fullName>
    </submittedName>
</protein>
<dbReference type="RefSeq" id="WP_183513768.1">
    <property type="nucleotide sequence ID" value="NZ_JACIBU010000001.1"/>
</dbReference>
<feature type="compositionally biased region" description="Low complexity" evidence="6">
    <location>
        <begin position="62"/>
        <end position="83"/>
    </location>
</feature>
<evidence type="ECO:0000313" key="9">
    <source>
        <dbReference type="Proteomes" id="UP000580718"/>
    </source>
</evidence>